<organism evidence="8 9">
    <name type="scientific">Beta vulgaris subsp. vulgaris</name>
    <name type="common">Beet</name>
    <dbReference type="NCBI Taxonomy" id="3555"/>
    <lineage>
        <taxon>Eukaryota</taxon>
        <taxon>Viridiplantae</taxon>
        <taxon>Streptophyta</taxon>
        <taxon>Embryophyta</taxon>
        <taxon>Tracheophyta</taxon>
        <taxon>Spermatophyta</taxon>
        <taxon>Magnoliopsida</taxon>
        <taxon>eudicotyledons</taxon>
        <taxon>Gunneridae</taxon>
        <taxon>Pentapetalae</taxon>
        <taxon>Caryophyllales</taxon>
        <taxon>Chenopodiaceae</taxon>
        <taxon>Betoideae</taxon>
        <taxon>Beta</taxon>
    </lineage>
</organism>
<feature type="non-terminal residue" evidence="8">
    <location>
        <position position="1"/>
    </location>
</feature>
<evidence type="ECO:0000256" key="5">
    <source>
        <dbReference type="ARBA" id="ARBA00023242"/>
    </source>
</evidence>
<dbReference type="PROSITE" id="PS50196">
    <property type="entry name" value="RANBD1"/>
    <property type="match status" value="1"/>
</dbReference>
<dbReference type="InterPro" id="IPR011993">
    <property type="entry name" value="PH-like_dom_sf"/>
</dbReference>
<evidence type="ECO:0000313" key="9">
    <source>
        <dbReference type="Proteomes" id="UP000035740"/>
    </source>
</evidence>
<dbReference type="PANTHER" id="PTHR23138:SF142">
    <property type="entry name" value="RAN-BINDING PROTEIN 3B-RELATED"/>
    <property type="match status" value="1"/>
</dbReference>
<keyword evidence="9" id="KW-1185">Reference proteome</keyword>
<accession>A0A0J7YPZ6</accession>
<keyword evidence="4" id="KW-0653">Protein transport</keyword>
<evidence type="ECO:0000256" key="6">
    <source>
        <dbReference type="SAM" id="MobiDB-lite"/>
    </source>
</evidence>
<dbReference type="PANTHER" id="PTHR23138">
    <property type="entry name" value="RAN BINDING PROTEIN"/>
    <property type="match status" value="1"/>
</dbReference>
<name>A0A0J7YPZ6_BETVV</name>
<dbReference type="GO" id="GO:0015031">
    <property type="term" value="P:protein transport"/>
    <property type="evidence" value="ECO:0007669"/>
    <property type="project" value="UniProtKB-KW"/>
</dbReference>
<dbReference type="Gramene" id="KMS65577">
    <property type="protein sequence ID" value="KMS65577"/>
    <property type="gene ID" value="BVRB_034560"/>
</dbReference>
<keyword evidence="4" id="KW-0906">Nuclear pore complex</keyword>
<evidence type="ECO:0000313" key="8">
    <source>
        <dbReference type="EMBL" id="KMS65577.1"/>
    </source>
</evidence>
<feature type="compositionally biased region" description="Basic and acidic residues" evidence="6">
    <location>
        <begin position="67"/>
        <end position="77"/>
    </location>
</feature>
<dbReference type="GO" id="GO:0005643">
    <property type="term" value="C:nuclear pore"/>
    <property type="evidence" value="ECO:0007669"/>
    <property type="project" value="UniProtKB-SubCell"/>
</dbReference>
<evidence type="ECO:0000259" key="7">
    <source>
        <dbReference type="PROSITE" id="PS50196"/>
    </source>
</evidence>
<keyword evidence="5" id="KW-0539">Nucleus</keyword>
<reference evidence="8 9" key="1">
    <citation type="journal article" date="2014" name="Nature">
        <title>The genome of the recently domesticated crop plant sugar beet (Beta vulgaris).</title>
        <authorList>
            <person name="Dohm J.C."/>
            <person name="Minoche A.E."/>
            <person name="Holtgrawe D."/>
            <person name="Capella-Gutierrez S."/>
            <person name="Zakrzewski F."/>
            <person name="Tafer H."/>
            <person name="Rupp O."/>
            <person name="Sorensen T.R."/>
            <person name="Stracke R."/>
            <person name="Reinhardt R."/>
            <person name="Goesmann A."/>
            <person name="Kraft T."/>
            <person name="Schulz B."/>
            <person name="Stadler P.F."/>
            <person name="Schmidt T."/>
            <person name="Gabaldon T."/>
            <person name="Lehrach H."/>
            <person name="Weisshaar B."/>
            <person name="Himmelbauer H."/>
        </authorList>
    </citation>
    <scope>NUCLEOTIDE SEQUENCE [LARGE SCALE GENOMIC DNA]</scope>
    <source>
        <tissue evidence="8">Taproot</tissue>
    </source>
</reference>
<dbReference type="GO" id="GO:0051028">
    <property type="term" value="P:mRNA transport"/>
    <property type="evidence" value="ECO:0007669"/>
    <property type="project" value="UniProtKB-KW"/>
</dbReference>
<dbReference type="InterPro" id="IPR000156">
    <property type="entry name" value="Ran_bind_dom"/>
</dbReference>
<feature type="compositionally biased region" description="Polar residues" evidence="6">
    <location>
        <begin position="1"/>
        <end position="17"/>
    </location>
</feature>
<dbReference type="InterPro" id="IPR045255">
    <property type="entry name" value="RanBP1-like"/>
</dbReference>
<keyword evidence="2" id="KW-0813">Transport</keyword>
<evidence type="ECO:0000256" key="3">
    <source>
        <dbReference type="ARBA" id="ARBA00023010"/>
    </source>
</evidence>
<comment type="subcellular location">
    <subcellularLocation>
        <location evidence="1">Nucleus</location>
        <location evidence="1">Nuclear pore complex</location>
    </subcellularLocation>
</comment>
<dbReference type="Pfam" id="PF00638">
    <property type="entry name" value="Ran_BP1"/>
    <property type="match status" value="1"/>
</dbReference>
<dbReference type="Gene3D" id="2.30.29.30">
    <property type="entry name" value="Pleckstrin-homology domain (PH domain)/Phosphotyrosine-binding domain (PTB)"/>
    <property type="match status" value="1"/>
</dbReference>
<sequence>SFGSSVPAFGTSSTTTPFKFGSSEGDQPASFSALSGDSTGASFSFLSSGSTTEAPATTSFQFASKTFEQETPAKEPLAEPVESGEENDKIVLKVPVAAYHLKTVEKNVDGKSEKKQQWQECGNGDLHVNTYQGEDGEIRSRLVLRMAKTHRLALNASLFKNMALERSHDKMVRLTSVSVEDSQQFESYLLKTKSKEDADSLFNTLTQLTV</sequence>
<dbReference type="Proteomes" id="UP000035740">
    <property type="component" value="Unassembled WGS sequence"/>
</dbReference>
<dbReference type="SMART" id="SM00160">
    <property type="entry name" value="RanBD"/>
    <property type="match status" value="1"/>
</dbReference>
<evidence type="ECO:0000256" key="2">
    <source>
        <dbReference type="ARBA" id="ARBA00022816"/>
    </source>
</evidence>
<dbReference type="EMBL" id="KQ106677">
    <property type="protein sequence ID" value="KMS65577.1"/>
    <property type="molecule type" value="Genomic_DNA"/>
</dbReference>
<keyword evidence="2" id="KW-0509">mRNA transport</keyword>
<evidence type="ECO:0000256" key="4">
    <source>
        <dbReference type="ARBA" id="ARBA00023132"/>
    </source>
</evidence>
<gene>
    <name evidence="8" type="ORF">BVRB_034560</name>
</gene>
<evidence type="ECO:0000256" key="1">
    <source>
        <dbReference type="ARBA" id="ARBA00004567"/>
    </source>
</evidence>
<protein>
    <recommendedName>
        <fullName evidence="7">RanBD1 domain-containing protein</fullName>
    </recommendedName>
</protein>
<dbReference type="AlphaFoldDB" id="A0A0J7YPZ6"/>
<feature type="region of interest" description="Disordered" evidence="6">
    <location>
        <begin position="1"/>
        <end position="35"/>
    </location>
</feature>
<feature type="domain" description="RanBD1" evidence="7">
    <location>
        <begin position="66"/>
        <end position="210"/>
    </location>
</feature>
<keyword evidence="3" id="KW-0811">Translocation</keyword>
<dbReference type="OrthoDB" id="185618at2759"/>
<proteinExistence type="predicted"/>
<feature type="region of interest" description="Disordered" evidence="6">
    <location>
        <begin position="67"/>
        <end position="86"/>
    </location>
</feature>
<dbReference type="SUPFAM" id="SSF50729">
    <property type="entry name" value="PH domain-like"/>
    <property type="match status" value="1"/>
</dbReference>